<evidence type="ECO:0000313" key="2">
    <source>
        <dbReference type="EMBL" id="KTD04245.1"/>
    </source>
</evidence>
<evidence type="ECO:0000313" key="3">
    <source>
        <dbReference type="Proteomes" id="UP000054785"/>
    </source>
</evidence>
<gene>
    <name evidence="2" type="ORF">Lgee_0275</name>
</gene>
<feature type="compositionally biased region" description="Basic and acidic residues" evidence="1">
    <location>
        <begin position="1"/>
        <end position="15"/>
    </location>
</feature>
<evidence type="ECO:0000256" key="1">
    <source>
        <dbReference type="SAM" id="MobiDB-lite"/>
    </source>
</evidence>
<dbReference type="Proteomes" id="UP000054785">
    <property type="component" value="Unassembled WGS sequence"/>
</dbReference>
<dbReference type="RefSeq" id="WP_028387061.1">
    <property type="nucleotide sequence ID" value="NZ_CAAAHN010000001.1"/>
</dbReference>
<name>A0A0W0U8Y5_9GAMM</name>
<protein>
    <submittedName>
        <fullName evidence="2">Uncharacterized protein</fullName>
    </submittedName>
</protein>
<dbReference type="EMBL" id="LNYC01000005">
    <property type="protein sequence ID" value="KTD04245.1"/>
    <property type="molecule type" value="Genomic_DNA"/>
</dbReference>
<dbReference type="STRING" id="45065.Lgee_0275"/>
<dbReference type="AlphaFoldDB" id="A0A0W0U8Y5"/>
<feature type="region of interest" description="Disordered" evidence="1">
    <location>
        <begin position="1"/>
        <end position="27"/>
    </location>
</feature>
<sequence length="424" mass="48453">MSKRNKDIRKITAKERRARQYQQKQSEARPIDERDLYGIIQGGLSKKATLAICLLLVAGTCMHAYMQAREEADRRHALTPFPDAGHPAASSMPARSAYAFYNGKELWVPKWYKDALKTVNETCQNLKETTGLRAFNNVPYYKVEKSDDSTVIHWTGNTKRTEKRLNLVFKEVRKITRQLIDQRIAQFNSVFEARRKEMADDLNLQLKTGNFSPEYHEKALEILIGPIYAYNRLIAMLIDLHVHEAVIKSMKGGLSREFARLSALTILRALEATNPPAVPFINITTLSLAHGEESPHAIVSIRQEKPSDFPEAKTFFCDAWLYHSQGHPFFAGITEHPFMAAEDMAITHEIEIGRAPSMENAPDSIASFFGTWRKYFIHQPFTIPAEEARRLNVLSLVLQTTMNASDTQFEQDESYRRVEDFRVG</sequence>
<dbReference type="PATRIC" id="fig|45065.4.peg.291"/>
<proteinExistence type="predicted"/>
<accession>A0A0W0U8Y5</accession>
<reference evidence="2 3" key="1">
    <citation type="submission" date="2015-11" db="EMBL/GenBank/DDBJ databases">
        <title>Genomic analysis of 38 Legionella species identifies large and diverse effector repertoires.</title>
        <authorList>
            <person name="Burstein D."/>
            <person name="Amaro F."/>
            <person name="Zusman T."/>
            <person name="Lifshitz Z."/>
            <person name="Cohen O."/>
            <person name="Gilbert J.A."/>
            <person name="Pupko T."/>
            <person name="Shuman H.A."/>
            <person name="Segal G."/>
        </authorList>
    </citation>
    <scope>NUCLEOTIDE SEQUENCE [LARGE SCALE GENOMIC DNA]</scope>
    <source>
        <strain evidence="2 3">ATCC 49504</strain>
    </source>
</reference>
<keyword evidence="3" id="KW-1185">Reference proteome</keyword>
<organism evidence="2 3">
    <name type="scientific">Legionella geestiana</name>
    <dbReference type="NCBI Taxonomy" id="45065"/>
    <lineage>
        <taxon>Bacteria</taxon>
        <taxon>Pseudomonadati</taxon>
        <taxon>Pseudomonadota</taxon>
        <taxon>Gammaproteobacteria</taxon>
        <taxon>Legionellales</taxon>
        <taxon>Legionellaceae</taxon>
        <taxon>Legionella</taxon>
    </lineage>
</organism>
<comment type="caution">
    <text evidence="2">The sequence shown here is derived from an EMBL/GenBank/DDBJ whole genome shotgun (WGS) entry which is preliminary data.</text>
</comment>